<dbReference type="OrthoDB" id="4289549at2"/>
<accession>A0A3G2JAL2</accession>
<dbReference type="KEGG" id="sdd:D9753_01270"/>
<proteinExistence type="predicted"/>
<dbReference type="AlphaFoldDB" id="A0A3G2JAL2"/>
<gene>
    <name evidence="1" type="ORF">D9753_01270</name>
</gene>
<dbReference type="RefSeq" id="WP_121785329.1">
    <property type="nucleotide sequence ID" value="NZ_CP033073.1"/>
</dbReference>
<dbReference type="EMBL" id="CP033073">
    <property type="protein sequence ID" value="AYN37819.1"/>
    <property type="molecule type" value="Genomic_DNA"/>
</dbReference>
<keyword evidence="2" id="KW-1185">Reference proteome</keyword>
<evidence type="ECO:0000313" key="2">
    <source>
        <dbReference type="Proteomes" id="UP000268329"/>
    </source>
</evidence>
<name>A0A3G2JAL2_9ACTN</name>
<organism evidence="1 2">
    <name type="scientific">Streptomyces dangxiongensis</name>
    <dbReference type="NCBI Taxonomy" id="1442032"/>
    <lineage>
        <taxon>Bacteria</taxon>
        <taxon>Bacillati</taxon>
        <taxon>Actinomycetota</taxon>
        <taxon>Actinomycetes</taxon>
        <taxon>Kitasatosporales</taxon>
        <taxon>Streptomycetaceae</taxon>
        <taxon>Streptomyces</taxon>
    </lineage>
</organism>
<dbReference type="Proteomes" id="UP000268329">
    <property type="component" value="Chromosome"/>
</dbReference>
<reference evidence="1 2" key="1">
    <citation type="submission" date="2018-10" db="EMBL/GenBank/DDBJ databases">
        <title>The genome of Streptomyces dangxiongensis Z022.</title>
        <authorList>
            <person name="Zhang B."/>
        </authorList>
    </citation>
    <scope>NUCLEOTIDE SEQUENCE [LARGE SCALE GENOMIC DNA]</scope>
    <source>
        <strain evidence="1 2">Z022</strain>
    </source>
</reference>
<protein>
    <submittedName>
        <fullName evidence="1">Uncharacterized protein</fullName>
    </submittedName>
</protein>
<sequence length="66" mass="7659">MTDPGRYHLRLFAAGRPVQHGWWGREETARDKFRRWVGEYGAMPDARVTLTDEETGDVLATWPGQR</sequence>
<evidence type="ECO:0000313" key="1">
    <source>
        <dbReference type="EMBL" id="AYN37819.1"/>
    </source>
</evidence>